<name>A0ABU3UB21_9ACTN</name>
<evidence type="ECO:0000256" key="1">
    <source>
        <dbReference type="SAM" id="Phobius"/>
    </source>
</evidence>
<accession>A0ABU3UB21</accession>
<dbReference type="Proteomes" id="UP001257627">
    <property type="component" value="Unassembled WGS sequence"/>
</dbReference>
<comment type="caution">
    <text evidence="2">The sequence shown here is derived from an EMBL/GenBank/DDBJ whole genome shotgun (WGS) entry which is preliminary data.</text>
</comment>
<evidence type="ECO:0000313" key="3">
    <source>
        <dbReference type="Proteomes" id="UP001257627"/>
    </source>
</evidence>
<evidence type="ECO:0000313" key="2">
    <source>
        <dbReference type="EMBL" id="MDU8991113.1"/>
    </source>
</evidence>
<feature type="transmembrane region" description="Helical" evidence="1">
    <location>
        <begin position="90"/>
        <end position="114"/>
    </location>
</feature>
<protein>
    <submittedName>
        <fullName evidence="2">Uncharacterized protein</fullName>
    </submittedName>
</protein>
<dbReference type="EMBL" id="JARAKF010000001">
    <property type="protein sequence ID" value="MDU8991113.1"/>
    <property type="molecule type" value="Genomic_DNA"/>
</dbReference>
<reference evidence="2 3" key="1">
    <citation type="submission" date="2023-02" db="EMBL/GenBank/DDBJ databases">
        <authorList>
            <person name="Maleckis M."/>
        </authorList>
    </citation>
    <scope>NUCLEOTIDE SEQUENCE [LARGE SCALE GENOMIC DNA]</scope>
    <source>
        <strain evidence="2 3">P8-A2</strain>
    </source>
</reference>
<dbReference type="RefSeq" id="WP_143610776.1">
    <property type="nucleotide sequence ID" value="NZ_CP107955.1"/>
</dbReference>
<proteinExistence type="predicted"/>
<sequence>MTNTPDLRPEDRADFESVLRLALGLIDIRSAVRHEPTVRTSTSLYARALAAAEEITAAASDEYRDHLAVRKAAERLKGLRSKRFPTVDGALWPALVVLTPLVAGAAAAVLLLIGYGLHLADAEPEFAASVTTAGWVLALTAVVTALVGLRPPLRTAVRRRSDRGLDGQGPEGGDAVEGAREKWRQALLERGVLPYLRSHLPESLAP</sequence>
<keyword evidence="1" id="KW-1133">Transmembrane helix</keyword>
<organism evidence="2 3">
    <name type="scientific">Streptomyces mirabilis</name>
    <dbReference type="NCBI Taxonomy" id="68239"/>
    <lineage>
        <taxon>Bacteria</taxon>
        <taxon>Bacillati</taxon>
        <taxon>Actinomycetota</taxon>
        <taxon>Actinomycetes</taxon>
        <taxon>Kitasatosporales</taxon>
        <taxon>Streptomycetaceae</taxon>
        <taxon>Streptomyces</taxon>
    </lineage>
</organism>
<keyword evidence="1" id="KW-0472">Membrane</keyword>
<feature type="transmembrane region" description="Helical" evidence="1">
    <location>
        <begin position="126"/>
        <end position="149"/>
    </location>
</feature>
<keyword evidence="3" id="KW-1185">Reference proteome</keyword>
<keyword evidence="1" id="KW-0812">Transmembrane</keyword>
<gene>
    <name evidence="2" type="ORF">PU648_01520</name>
</gene>